<dbReference type="PROSITE" id="PS50048">
    <property type="entry name" value="ZN2_CY6_FUNGAL_2"/>
    <property type="match status" value="1"/>
</dbReference>
<dbReference type="Gene3D" id="4.10.240.10">
    <property type="entry name" value="Zn(2)-C6 fungal-type DNA-binding domain"/>
    <property type="match status" value="1"/>
</dbReference>
<keyword evidence="3" id="KW-0805">Transcription regulation</keyword>
<feature type="non-terminal residue" evidence="8">
    <location>
        <position position="497"/>
    </location>
</feature>
<dbReference type="PANTHER" id="PTHR31001:SF91">
    <property type="entry name" value="ZN(II)2CYS6 TRANSCRIPTION FACTOR (EUROFUNG)"/>
    <property type="match status" value="1"/>
</dbReference>
<keyword evidence="6" id="KW-0539">Nucleus</keyword>
<dbReference type="InterPro" id="IPR001138">
    <property type="entry name" value="Zn2Cys6_DnaBD"/>
</dbReference>
<evidence type="ECO:0000256" key="5">
    <source>
        <dbReference type="ARBA" id="ARBA00023163"/>
    </source>
</evidence>
<dbReference type="SMART" id="SM00066">
    <property type="entry name" value="GAL4"/>
    <property type="match status" value="1"/>
</dbReference>
<dbReference type="STRING" id="602072.A0A1R3R6H1"/>
<sequence length="497" mass="55864">MPRRVIASGRSCLECSRRKIKCDRSLPCGYCVKVRVTCAYPPGRRKRSRSPDTGSSDVISRIERIEETLQALGEGMAQIRDLWQGGPLLARRPEILTPRQDTPTGQEITPPGQDGSCADGFLGYDRPSPDYGLPAPGVCTASCGGPEPLEALHPSPITISFLWQWYLDSVDPVLKIFHTPSVQRDVMHMIRHGTTSDLATECLLFTIYYAAVISMPSHTCQDELGDDKPTLLKRYRTGVEHTLAQLDIVTTSNLTVLQATTIYLTTTRFDPHGASVPTLLPILITTAHRLHLHHDGTTLSLPPFETELRRLLWWHLITLDIRTAEDHNTLPRISPQTFTTHLPTNTPDTTLHPTMTHPPTPLPPGTKTPLLFTLLRFQCSLFTHHILFPTSTPNSPSKPPSQPTTLQFHQTLETTYLHHLDPTIPLDFITAASTRLLLVKWKLTLCRPKLDTPGGRFLREVQGGDYRRVCGEVLRKAITLRDYEPGRKWGWLFQRDM</sequence>
<dbReference type="Pfam" id="PF00172">
    <property type="entry name" value="Zn_clus"/>
    <property type="match status" value="1"/>
</dbReference>
<dbReference type="Pfam" id="PF04082">
    <property type="entry name" value="Fungal_trans"/>
    <property type="match status" value="1"/>
</dbReference>
<dbReference type="InterPro" id="IPR036864">
    <property type="entry name" value="Zn2-C6_fun-type_DNA-bd_sf"/>
</dbReference>
<dbReference type="InterPro" id="IPR050613">
    <property type="entry name" value="Sec_Metabolite_Reg"/>
</dbReference>
<dbReference type="GO" id="GO:0005634">
    <property type="term" value="C:nucleus"/>
    <property type="evidence" value="ECO:0007669"/>
    <property type="project" value="UniProtKB-SubCell"/>
</dbReference>
<dbReference type="OrthoDB" id="435881at2759"/>
<dbReference type="InterPro" id="IPR007219">
    <property type="entry name" value="XnlR_reg_dom"/>
</dbReference>
<keyword evidence="5" id="KW-0804">Transcription</keyword>
<dbReference type="Proteomes" id="UP000188318">
    <property type="component" value="Unassembled WGS sequence"/>
</dbReference>
<dbReference type="PANTHER" id="PTHR31001">
    <property type="entry name" value="UNCHARACTERIZED TRANSCRIPTIONAL REGULATORY PROTEIN"/>
    <property type="match status" value="1"/>
</dbReference>
<dbReference type="GO" id="GO:0006351">
    <property type="term" value="P:DNA-templated transcription"/>
    <property type="evidence" value="ECO:0007669"/>
    <property type="project" value="InterPro"/>
</dbReference>
<evidence type="ECO:0000256" key="3">
    <source>
        <dbReference type="ARBA" id="ARBA00023015"/>
    </source>
</evidence>
<dbReference type="AlphaFoldDB" id="A0A1R3R6H1"/>
<dbReference type="OMA" id="LWQWYLD"/>
<dbReference type="PROSITE" id="PS00463">
    <property type="entry name" value="ZN2_CY6_FUNGAL_1"/>
    <property type="match status" value="1"/>
</dbReference>
<dbReference type="GO" id="GO:0003677">
    <property type="term" value="F:DNA binding"/>
    <property type="evidence" value="ECO:0007669"/>
    <property type="project" value="UniProtKB-KW"/>
</dbReference>
<dbReference type="EMBL" id="KV907602">
    <property type="protein sequence ID" value="OOF90069.1"/>
    <property type="molecule type" value="Genomic_DNA"/>
</dbReference>
<proteinExistence type="predicted"/>
<comment type="subcellular location">
    <subcellularLocation>
        <location evidence="1">Nucleus</location>
    </subcellularLocation>
</comment>
<evidence type="ECO:0000256" key="6">
    <source>
        <dbReference type="ARBA" id="ARBA00023242"/>
    </source>
</evidence>
<dbReference type="CDD" id="cd00067">
    <property type="entry name" value="GAL4"/>
    <property type="match status" value="1"/>
</dbReference>
<evidence type="ECO:0000259" key="7">
    <source>
        <dbReference type="PROSITE" id="PS50048"/>
    </source>
</evidence>
<name>A0A1R3R6H1_ASPC5</name>
<dbReference type="GO" id="GO:0000981">
    <property type="term" value="F:DNA-binding transcription factor activity, RNA polymerase II-specific"/>
    <property type="evidence" value="ECO:0007669"/>
    <property type="project" value="InterPro"/>
</dbReference>
<accession>A0A1R3R6H1</accession>
<organism evidence="8 9">
    <name type="scientific">Aspergillus carbonarius (strain ITEM 5010)</name>
    <dbReference type="NCBI Taxonomy" id="602072"/>
    <lineage>
        <taxon>Eukaryota</taxon>
        <taxon>Fungi</taxon>
        <taxon>Dikarya</taxon>
        <taxon>Ascomycota</taxon>
        <taxon>Pezizomycotina</taxon>
        <taxon>Eurotiomycetes</taxon>
        <taxon>Eurotiomycetidae</taxon>
        <taxon>Eurotiales</taxon>
        <taxon>Aspergillaceae</taxon>
        <taxon>Aspergillus</taxon>
        <taxon>Aspergillus subgen. Circumdati</taxon>
    </lineage>
</organism>
<dbReference type="GO" id="GO:0009893">
    <property type="term" value="P:positive regulation of metabolic process"/>
    <property type="evidence" value="ECO:0007669"/>
    <property type="project" value="UniProtKB-ARBA"/>
</dbReference>
<reference evidence="9" key="1">
    <citation type="journal article" date="2017" name="Genome Biol.">
        <title>Comparative genomics reveals high biological diversity and specific adaptations in the industrially and medically important fungal genus Aspergillus.</title>
        <authorList>
            <person name="de Vries R.P."/>
            <person name="Riley R."/>
            <person name="Wiebenga A."/>
            <person name="Aguilar-Osorio G."/>
            <person name="Amillis S."/>
            <person name="Uchima C.A."/>
            <person name="Anderluh G."/>
            <person name="Asadollahi M."/>
            <person name="Askin M."/>
            <person name="Barry K."/>
            <person name="Battaglia E."/>
            <person name="Bayram O."/>
            <person name="Benocci T."/>
            <person name="Braus-Stromeyer S.A."/>
            <person name="Caldana C."/>
            <person name="Canovas D."/>
            <person name="Cerqueira G.C."/>
            <person name="Chen F."/>
            <person name="Chen W."/>
            <person name="Choi C."/>
            <person name="Clum A."/>
            <person name="Dos Santos R.A."/>
            <person name="Damasio A.R."/>
            <person name="Diallinas G."/>
            <person name="Emri T."/>
            <person name="Fekete E."/>
            <person name="Flipphi M."/>
            <person name="Freyberg S."/>
            <person name="Gallo A."/>
            <person name="Gournas C."/>
            <person name="Habgood R."/>
            <person name="Hainaut M."/>
            <person name="Harispe M.L."/>
            <person name="Henrissat B."/>
            <person name="Hilden K.S."/>
            <person name="Hope R."/>
            <person name="Hossain A."/>
            <person name="Karabika E."/>
            <person name="Karaffa L."/>
            <person name="Karanyi Z."/>
            <person name="Krasevec N."/>
            <person name="Kuo A."/>
            <person name="Kusch H."/>
            <person name="LaButti K."/>
            <person name="Lagendijk E.L."/>
            <person name="Lapidus A."/>
            <person name="Levasseur A."/>
            <person name="Lindquist E."/>
            <person name="Lipzen A."/>
            <person name="Logrieco A.F."/>
            <person name="MacCabe A."/>
            <person name="Maekelae M.R."/>
            <person name="Malavazi I."/>
            <person name="Melin P."/>
            <person name="Meyer V."/>
            <person name="Mielnichuk N."/>
            <person name="Miskei M."/>
            <person name="Molnar A.P."/>
            <person name="Mule G."/>
            <person name="Ngan C.Y."/>
            <person name="Orejas M."/>
            <person name="Orosz E."/>
            <person name="Ouedraogo J.P."/>
            <person name="Overkamp K.M."/>
            <person name="Park H.-S."/>
            <person name="Perrone G."/>
            <person name="Piumi F."/>
            <person name="Punt P.J."/>
            <person name="Ram A.F."/>
            <person name="Ramon A."/>
            <person name="Rauscher S."/>
            <person name="Record E."/>
            <person name="Riano-Pachon D.M."/>
            <person name="Robert V."/>
            <person name="Roehrig J."/>
            <person name="Ruller R."/>
            <person name="Salamov A."/>
            <person name="Salih N.S."/>
            <person name="Samson R.A."/>
            <person name="Sandor E."/>
            <person name="Sanguinetti M."/>
            <person name="Schuetze T."/>
            <person name="Sepcic K."/>
            <person name="Shelest E."/>
            <person name="Sherlock G."/>
            <person name="Sophianopoulou V."/>
            <person name="Squina F.M."/>
            <person name="Sun H."/>
            <person name="Susca A."/>
            <person name="Todd R.B."/>
            <person name="Tsang A."/>
            <person name="Unkles S.E."/>
            <person name="van de Wiele N."/>
            <person name="van Rossen-Uffink D."/>
            <person name="Oliveira J.V."/>
            <person name="Vesth T.C."/>
            <person name="Visser J."/>
            <person name="Yu J.-H."/>
            <person name="Zhou M."/>
            <person name="Andersen M.R."/>
            <person name="Archer D.B."/>
            <person name="Baker S.E."/>
            <person name="Benoit I."/>
            <person name="Brakhage A.A."/>
            <person name="Braus G.H."/>
            <person name="Fischer R."/>
            <person name="Frisvad J.C."/>
            <person name="Goldman G.H."/>
            <person name="Houbraken J."/>
            <person name="Oakley B."/>
            <person name="Pocsi I."/>
            <person name="Scazzocchio C."/>
            <person name="Seiboth B."/>
            <person name="vanKuyk P.A."/>
            <person name="Wortman J."/>
            <person name="Dyer P.S."/>
            <person name="Grigoriev I.V."/>
        </authorList>
    </citation>
    <scope>NUCLEOTIDE SEQUENCE [LARGE SCALE GENOMIC DNA]</scope>
    <source>
        <strain evidence="9">ITEM 5010</strain>
    </source>
</reference>
<feature type="domain" description="Zn(2)-C6 fungal-type" evidence="7">
    <location>
        <begin position="11"/>
        <end position="40"/>
    </location>
</feature>
<keyword evidence="9" id="KW-1185">Reference proteome</keyword>
<protein>
    <recommendedName>
        <fullName evidence="7">Zn(2)-C6 fungal-type domain-containing protein</fullName>
    </recommendedName>
</protein>
<evidence type="ECO:0000256" key="1">
    <source>
        <dbReference type="ARBA" id="ARBA00004123"/>
    </source>
</evidence>
<dbReference type="VEuPathDB" id="FungiDB:ASPCADRAFT_11014"/>
<evidence type="ECO:0000313" key="9">
    <source>
        <dbReference type="Proteomes" id="UP000188318"/>
    </source>
</evidence>
<dbReference type="CDD" id="cd12148">
    <property type="entry name" value="fungal_TF_MHR"/>
    <property type="match status" value="1"/>
</dbReference>
<gene>
    <name evidence="8" type="ORF">ASPCADRAFT_11014</name>
</gene>
<keyword evidence="2" id="KW-0479">Metal-binding</keyword>
<evidence type="ECO:0000313" key="8">
    <source>
        <dbReference type="EMBL" id="OOF90069.1"/>
    </source>
</evidence>
<dbReference type="SUPFAM" id="SSF57701">
    <property type="entry name" value="Zn2/Cys6 DNA-binding domain"/>
    <property type="match status" value="1"/>
</dbReference>
<evidence type="ECO:0000256" key="4">
    <source>
        <dbReference type="ARBA" id="ARBA00023125"/>
    </source>
</evidence>
<keyword evidence="4" id="KW-0238">DNA-binding</keyword>
<evidence type="ECO:0000256" key="2">
    <source>
        <dbReference type="ARBA" id="ARBA00022723"/>
    </source>
</evidence>
<dbReference type="GO" id="GO:0008270">
    <property type="term" value="F:zinc ion binding"/>
    <property type="evidence" value="ECO:0007669"/>
    <property type="project" value="InterPro"/>
</dbReference>